<name>A0A939J8M8_9HYPH</name>
<evidence type="ECO:0000313" key="3">
    <source>
        <dbReference type="Proteomes" id="UP000664779"/>
    </source>
</evidence>
<dbReference type="RefSeq" id="WP_206939387.1">
    <property type="nucleotide sequence ID" value="NZ_JAFLNF010000003.1"/>
</dbReference>
<protein>
    <submittedName>
        <fullName evidence="2">Uncharacterized protein</fullName>
    </submittedName>
</protein>
<dbReference type="EMBL" id="JAFLNF010000003">
    <property type="protein sequence ID" value="MBO0345039.1"/>
    <property type="molecule type" value="Genomic_DNA"/>
</dbReference>
<sequence length="57" mass="6098">MTAFLSSLVVTAVIGIGAWALLTQEFDYSSSRVYQSQNPDAVRLSPGMGERPTGALH</sequence>
<organism evidence="2 3">
    <name type="scientific">Roseibium limicola</name>
    <dbReference type="NCBI Taxonomy" id="2816037"/>
    <lineage>
        <taxon>Bacteria</taxon>
        <taxon>Pseudomonadati</taxon>
        <taxon>Pseudomonadota</taxon>
        <taxon>Alphaproteobacteria</taxon>
        <taxon>Hyphomicrobiales</taxon>
        <taxon>Stappiaceae</taxon>
        <taxon>Roseibium</taxon>
    </lineage>
</organism>
<reference evidence="2" key="1">
    <citation type="submission" date="2021-03" db="EMBL/GenBank/DDBJ databases">
        <title>Roseibium sp. CAU 1637 isolated from Incheon.</title>
        <authorList>
            <person name="Kim W."/>
        </authorList>
    </citation>
    <scope>NUCLEOTIDE SEQUENCE</scope>
    <source>
        <strain evidence="2">CAU 1637</strain>
    </source>
</reference>
<evidence type="ECO:0000313" key="2">
    <source>
        <dbReference type="EMBL" id="MBO0345039.1"/>
    </source>
</evidence>
<accession>A0A939J8M8</accession>
<comment type="caution">
    <text evidence="2">The sequence shown here is derived from an EMBL/GenBank/DDBJ whole genome shotgun (WGS) entry which is preliminary data.</text>
</comment>
<evidence type="ECO:0000256" key="1">
    <source>
        <dbReference type="SAM" id="MobiDB-lite"/>
    </source>
</evidence>
<feature type="region of interest" description="Disordered" evidence="1">
    <location>
        <begin position="37"/>
        <end position="57"/>
    </location>
</feature>
<gene>
    <name evidence="2" type="ORF">J0X15_07405</name>
</gene>
<keyword evidence="3" id="KW-1185">Reference proteome</keyword>
<dbReference type="AlphaFoldDB" id="A0A939J8M8"/>
<proteinExistence type="predicted"/>
<dbReference type="Proteomes" id="UP000664779">
    <property type="component" value="Unassembled WGS sequence"/>
</dbReference>